<keyword evidence="3" id="KW-1185">Reference proteome</keyword>
<dbReference type="EMBL" id="JAZDUA010000320">
    <property type="protein sequence ID" value="KAK7794750.1"/>
    <property type="molecule type" value="Genomic_DNA"/>
</dbReference>
<dbReference type="InterPro" id="IPR036397">
    <property type="entry name" value="RNaseH_sf"/>
</dbReference>
<sequence length="591" mass="67775">MNENLELLPAIKEEPDIKKELDIKEIPGVMQEPGVKKEPIKCDCMIPSRKEDREILMEFSRNRKKIIYLNGSKTLFGEYNKLLVSDPSLSDLLFCAYPIFQEFNPKFKTWVDIDHEENLIDGAVVKVRFFFKRTESDGSYPGSIKRKRDDFDIEPNPKQRRVHQDDYENDLDLWSKCLDRNEIENVDPERRANILSSGIRKCRSVNRPRGHYSRNAVSVRKNLFPRFRSNSLDRWGSDRKPDQVVPPSAGSEKKQWYLMPEEINTNTQVTSTDVQPHSEAALSHSEPLHPSYAVEQTTGAVLSGRQMNVTPSQVQPLRVEENQCANSPQSRCAVNAPGTCTTPAKIHTSFFEAKGTGNFPQKYAPKPEVFRRSIAWTYLPKGMKPRRLAWGQQNLEKIWWNTVFSDVALFGLEGNCIKYYETSDLSKIESELFWVFRTFDGPNIMVPLGFSLRGSNLAKMLRNEVIGSMKEHYRTGDVTLQFLRSLKTQFDSKIVRDELAINSIAVSEWPTSAKDLSPIYHACKLIGEKVKNIPCTSKQEMFSILSGMWEKDSDVQMMCSKIIKLLPQIIKSVVERNGNSPRTNVEYVITK</sequence>
<dbReference type="Gene3D" id="3.30.420.10">
    <property type="entry name" value="Ribonuclease H-like superfamily/Ribonuclease H"/>
    <property type="match status" value="1"/>
</dbReference>
<name>A0AAN9VAV2_9ORTH</name>
<proteinExistence type="predicted"/>
<dbReference type="Proteomes" id="UP001378592">
    <property type="component" value="Unassembled WGS sequence"/>
</dbReference>
<accession>A0AAN9VAV2</accession>
<evidence type="ECO:0000256" key="1">
    <source>
        <dbReference type="SAM" id="MobiDB-lite"/>
    </source>
</evidence>
<organism evidence="2 3">
    <name type="scientific">Gryllus longicercus</name>
    <dbReference type="NCBI Taxonomy" id="2509291"/>
    <lineage>
        <taxon>Eukaryota</taxon>
        <taxon>Metazoa</taxon>
        <taxon>Ecdysozoa</taxon>
        <taxon>Arthropoda</taxon>
        <taxon>Hexapoda</taxon>
        <taxon>Insecta</taxon>
        <taxon>Pterygota</taxon>
        <taxon>Neoptera</taxon>
        <taxon>Polyneoptera</taxon>
        <taxon>Orthoptera</taxon>
        <taxon>Ensifera</taxon>
        <taxon>Gryllidea</taxon>
        <taxon>Grylloidea</taxon>
        <taxon>Gryllidae</taxon>
        <taxon>Gryllinae</taxon>
        <taxon>Gryllus</taxon>
    </lineage>
</organism>
<gene>
    <name evidence="2" type="ORF">R5R35_000776</name>
</gene>
<dbReference type="GO" id="GO:0003676">
    <property type="term" value="F:nucleic acid binding"/>
    <property type="evidence" value="ECO:0007669"/>
    <property type="project" value="InterPro"/>
</dbReference>
<dbReference type="AlphaFoldDB" id="A0AAN9VAV2"/>
<evidence type="ECO:0000313" key="3">
    <source>
        <dbReference type="Proteomes" id="UP001378592"/>
    </source>
</evidence>
<reference evidence="2 3" key="1">
    <citation type="submission" date="2024-03" db="EMBL/GenBank/DDBJ databases">
        <title>The genome assembly and annotation of the cricket Gryllus longicercus Weissman &amp; Gray.</title>
        <authorList>
            <person name="Szrajer S."/>
            <person name="Gray D."/>
            <person name="Ylla G."/>
        </authorList>
    </citation>
    <scope>NUCLEOTIDE SEQUENCE [LARGE SCALE GENOMIC DNA]</scope>
    <source>
        <strain evidence="2">DAG 2021-001</strain>
        <tissue evidence="2">Whole body minus gut</tissue>
    </source>
</reference>
<comment type="caution">
    <text evidence="2">The sequence shown here is derived from an EMBL/GenBank/DDBJ whole genome shotgun (WGS) entry which is preliminary data.</text>
</comment>
<protein>
    <submittedName>
        <fullName evidence="2">Uncharacterized protein</fullName>
    </submittedName>
</protein>
<evidence type="ECO:0000313" key="2">
    <source>
        <dbReference type="EMBL" id="KAK7794750.1"/>
    </source>
</evidence>
<feature type="region of interest" description="Disordered" evidence="1">
    <location>
        <begin position="137"/>
        <end position="165"/>
    </location>
</feature>